<evidence type="ECO:0000256" key="8">
    <source>
        <dbReference type="ARBA" id="ARBA00048679"/>
    </source>
</evidence>
<evidence type="ECO:0000256" key="6">
    <source>
        <dbReference type="ARBA" id="ARBA00022840"/>
    </source>
</evidence>
<evidence type="ECO:0000256" key="5">
    <source>
        <dbReference type="ARBA" id="ARBA00022777"/>
    </source>
</evidence>
<dbReference type="InterPro" id="IPR011009">
    <property type="entry name" value="Kinase-like_dom_sf"/>
</dbReference>
<evidence type="ECO:0000313" key="13">
    <source>
        <dbReference type="Proteomes" id="UP000823775"/>
    </source>
</evidence>
<sequence>MSRQMANAASTTQDLDNKYMLGDEIGKGAYGRVYKGLDLENGDFVAIKQVSLENIAQEDLNVIMQEIDLLKNLNHKNIVKYVENGSLANIVKPNKFGPFPESLVAVYISQVLEGLVYLHEQGVIHRDIKGANILTTKEGLVKLADFGVATKLTEADVNTHSVVGTPYWMAPEVIEMSGVCAASDIWSVGCTVIELLTCVPPYYDLQPMPALFRIVQDDHPPIPDSLSPAITDFLRQCFKKDAR</sequence>
<keyword evidence="3" id="KW-0808">Transferase</keyword>
<evidence type="ECO:0000313" key="12">
    <source>
        <dbReference type="EMBL" id="MCD7456437.1"/>
    </source>
</evidence>
<keyword evidence="13" id="KW-1185">Reference proteome</keyword>
<dbReference type="SMART" id="SM00220">
    <property type="entry name" value="S_TKc"/>
    <property type="match status" value="1"/>
</dbReference>
<evidence type="ECO:0000256" key="4">
    <source>
        <dbReference type="ARBA" id="ARBA00022741"/>
    </source>
</evidence>
<dbReference type="PROSITE" id="PS50011">
    <property type="entry name" value="PROTEIN_KINASE_DOM"/>
    <property type="match status" value="1"/>
</dbReference>
<comment type="catalytic activity">
    <reaction evidence="7">
        <text>L-threonyl-[protein] + ATP = O-phospho-L-threonyl-[protein] + ADP + H(+)</text>
        <dbReference type="Rhea" id="RHEA:46608"/>
        <dbReference type="Rhea" id="RHEA-COMP:11060"/>
        <dbReference type="Rhea" id="RHEA-COMP:11605"/>
        <dbReference type="ChEBI" id="CHEBI:15378"/>
        <dbReference type="ChEBI" id="CHEBI:30013"/>
        <dbReference type="ChEBI" id="CHEBI:30616"/>
        <dbReference type="ChEBI" id="CHEBI:61977"/>
        <dbReference type="ChEBI" id="CHEBI:456216"/>
        <dbReference type="EC" id="2.7.11.1"/>
    </reaction>
</comment>
<dbReference type="CDD" id="cd06627">
    <property type="entry name" value="STKc_Cdc7_like"/>
    <property type="match status" value="1"/>
</dbReference>
<dbReference type="Proteomes" id="UP000823775">
    <property type="component" value="Unassembled WGS sequence"/>
</dbReference>
<evidence type="ECO:0000256" key="3">
    <source>
        <dbReference type="ARBA" id="ARBA00022679"/>
    </source>
</evidence>
<evidence type="ECO:0000256" key="10">
    <source>
        <dbReference type="RuleBase" id="RU000304"/>
    </source>
</evidence>
<organism evidence="12 13">
    <name type="scientific">Datura stramonium</name>
    <name type="common">Jimsonweed</name>
    <name type="synonym">Common thornapple</name>
    <dbReference type="NCBI Taxonomy" id="4076"/>
    <lineage>
        <taxon>Eukaryota</taxon>
        <taxon>Viridiplantae</taxon>
        <taxon>Streptophyta</taxon>
        <taxon>Embryophyta</taxon>
        <taxon>Tracheophyta</taxon>
        <taxon>Spermatophyta</taxon>
        <taxon>Magnoliopsida</taxon>
        <taxon>eudicotyledons</taxon>
        <taxon>Gunneridae</taxon>
        <taxon>Pentapetalae</taxon>
        <taxon>asterids</taxon>
        <taxon>lamiids</taxon>
        <taxon>Solanales</taxon>
        <taxon>Solanaceae</taxon>
        <taxon>Solanoideae</taxon>
        <taxon>Datureae</taxon>
        <taxon>Datura</taxon>
    </lineage>
</organism>
<gene>
    <name evidence="12" type="primary">M3KE1_3</name>
    <name evidence="12" type="ORF">HAX54_031741</name>
</gene>
<dbReference type="EMBL" id="JACEIK010000402">
    <property type="protein sequence ID" value="MCD7456437.1"/>
    <property type="molecule type" value="Genomic_DNA"/>
</dbReference>
<dbReference type="EC" id="2.7.11.1" evidence="1"/>
<dbReference type="PRINTS" id="PR00109">
    <property type="entry name" value="TYRKINASE"/>
</dbReference>
<protein>
    <recommendedName>
        <fullName evidence="1">non-specific serine/threonine protein kinase</fullName>
        <ecNumber evidence="1">2.7.11.1</ecNumber>
    </recommendedName>
</protein>
<dbReference type="Pfam" id="PF00069">
    <property type="entry name" value="Pkinase"/>
    <property type="match status" value="1"/>
</dbReference>
<name>A0ABS8SCD9_DATST</name>
<accession>A0ABS8SCD9</accession>
<feature type="domain" description="Protein kinase" evidence="11">
    <location>
        <begin position="19"/>
        <end position="243"/>
    </location>
</feature>
<keyword evidence="2 10" id="KW-0723">Serine/threonine-protein kinase</keyword>
<dbReference type="SUPFAM" id="SSF56112">
    <property type="entry name" value="Protein kinase-like (PK-like)"/>
    <property type="match status" value="1"/>
</dbReference>
<dbReference type="InterPro" id="IPR001245">
    <property type="entry name" value="Ser-Thr/Tyr_kinase_cat_dom"/>
</dbReference>
<feature type="binding site" evidence="9">
    <location>
        <position position="48"/>
    </location>
    <ligand>
        <name>ATP</name>
        <dbReference type="ChEBI" id="CHEBI:30616"/>
    </ligand>
</feature>
<dbReference type="InterPro" id="IPR008271">
    <property type="entry name" value="Ser/Thr_kinase_AS"/>
</dbReference>
<dbReference type="PANTHER" id="PTHR24361">
    <property type="entry name" value="MITOGEN-ACTIVATED KINASE KINASE KINASE"/>
    <property type="match status" value="1"/>
</dbReference>
<proteinExistence type="inferred from homology"/>
<dbReference type="PROSITE" id="PS00108">
    <property type="entry name" value="PROTEIN_KINASE_ST"/>
    <property type="match status" value="1"/>
</dbReference>
<keyword evidence="6 9" id="KW-0067">ATP-binding</keyword>
<dbReference type="Gene3D" id="3.30.200.20">
    <property type="entry name" value="Phosphorylase Kinase, domain 1"/>
    <property type="match status" value="1"/>
</dbReference>
<dbReference type="PANTHER" id="PTHR24361:SF433">
    <property type="entry name" value="PROTEIN KINASE DOMAIN-CONTAINING PROTEIN"/>
    <property type="match status" value="1"/>
</dbReference>
<keyword evidence="5 12" id="KW-0418">Kinase</keyword>
<dbReference type="PROSITE" id="PS00107">
    <property type="entry name" value="PROTEIN_KINASE_ATP"/>
    <property type="match status" value="1"/>
</dbReference>
<dbReference type="GO" id="GO:0016301">
    <property type="term" value="F:kinase activity"/>
    <property type="evidence" value="ECO:0007669"/>
    <property type="project" value="UniProtKB-KW"/>
</dbReference>
<comment type="caution">
    <text evidence="12">The sequence shown here is derived from an EMBL/GenBank/DDBJ whole genome shotgun (WGS) entry which is preliminary data.</text>
</comment>
<dbReference type="InterPro" id="IPR053235">
    <property type="entry name" value="Ser_Thr_kinase"/>
</dbReference>
<dbReference type="Gene3D" id="1.10.510.10">
    <property type="entry name" value="Transferase(Phosphotransferase) domain 1"/>
    <property type="match status" value="1"/>
</dbReference>
<evidence type="ECO:0000256" key="2">
    <source>
        <dbReference type="ARBA" id="ARBA00022527"/>
    </source>
</evidence>
<comment type="catalytic activity">
    <reaction evidence="8">
        <text>L-seryl-[protein] + ATP = O-phospho-L-seryl-[protein] + ADP + H(+)</text>
        <dbReference type="Rhea" id="RHEA:17989"/>
        <dbReference type="Rhea" id="RHEA-COMP:9863"/>
        <dbReference type="Rhea" id="RHEA-COMP:11604"/>
        <dbReference type="ChEBI" id="CHEBI:15378"/>
        <dbReference type="ChEBI" id="CHEBI:29999"/>
        <dbReference type="ChEBI" id="CHEBI:30616"/>
        <dbReference type="ChEBI" id="CHEBI:83421"/>
        <dbReference type="ChEBI" id="CHEBI:456216"/>
        <dbReference type="EC" id="2.7.11.1"/>
    </reaction>
</comment>
<evidence type="ECO:0000256" key="1">
    <source>
        <dbReference type="ARBA" id="ARBA00012513"/>
    </source>
</evidence>
<keyword evidence="4 9" id="KW-0547">Nucleotide-binding</keyword>
<comment type="similarity">
    <text evidence="10">Belongs to the protein kinase superfamily.</text>
</comment>
<dbReference type="InterPro" id="IPR017441">
    <property type="entry name" value="Protein_kinase_ATP_BS"/>
</dbReference>
<dbReference type="PIRSF" id="PIRSF000654">
    <property type="entry name" value="Integrin-linked_kinase"/>
    <property type="match status" value="1"/>
</dbReference>
<reference evidence="12 13" key="1">
    <citation type="journal article" date="2021" name="BMC Genomics">
        <title>Datura genome reveals duplications of psychoactive alkaloid biosynthetic genes and high mutation rate following tissue culture.</title>
        <authorList>
            <person name="Rajewski A."/>
            <person name="Carter-House D."/>
            <person name="Stajich J."/>
            <person name="Litt A."/>
        </authorList>
    </citation>
    <scope>NUCLEOTIDE SEQUENCE [LARGE SCALE GENOMIC DNA]</scope>
    <source>
        <strain evidence="12">AR-01</strain>
    </source>
</reference>
<evidence type="ECO:0000259" key="11">
    <source>
        <dbReference type="PROSITE" id="PS50011"/>
    </source>
</evidence>
<evidence type="ECO:0000256" key="7">
    <source>
        <dbReference type="ARBA" id="ARBA00047899"/>
    </source>
</evidence>
<evidence type="ECO:0000256" key="9">
    <source>
        <dbReference type="PROSITE-ProRule" id="PRU10141"/>
    </source>
</evidence>
<dbReference type="InterPro" id="IPR000719">
    <property type="entry name" value="Prot_kinase_dom"/>
</dbReference>